<keyword evidence="2" id="KW-0472">Membrane</keyword>
<evidence type="ECO:0000256" key="1">
    <source>
        <dbReference type="SAM" id="MobiDB-lite"/>
    </source>
</evidence>
<feature type="compositionally biased region" description="Polar residues" evidence="1">
    <location>
        <begin position="116"/>
        <end position="136"/>
    </location>
</feature>
<evidence type="ECO:0000256" key="2">
    <source>
        <dbReference type="SAM" id="Phobius"/>
    </source>
</evidence>
<keyword evidence="4" id="KW-1185">Reference proteome</keyword>
<proteinExistence type="predicted"/>
<feature type="transmembrane region" description="Helical" evidence="2">
    <location>
        <begin position="360"/>
        <end position="384"/>
    </location>
</feature>
<accession>A0AAN6YG31</accession>
<feature type="compositionally biased region" description="Acidic residues" evidence="1">
    <location>
        <begin position="142"/>
        <end position="152"/>
    </location>
</feature>
<comment type="caution">
    <text evidence="3">The sequence shown here is derived from an EMBL/GenBank/DDBJ whole genome shotgun (WGS) entry which is preliminary data.</text>
</comment>
<feature type="region of interest" description="Disordered" evidence="1">
    <location>
        <begin position="239"/>
        <end position="351"/>
    </location>
</feature>
<evidence type="ECO:0000313" key="3">
    <source>
        <dbReference type="EMBL" id="KAK4218688.1"/>
    </source>
</evidence>
<reference evidence="3" key="2">
    <citation type="submission" date="2023-05" db="EMBL/GenBank/DDBJ databases">
        <authorList>
            <consortium name="Lawrence Berkeley National Laboratory"/>
            <person name="Steindorff A."/>
            <person name="Hensen N."/>
            <person name="Bonometti L."/>
            <person name="Westerberg I."/>
            <person name="Brannstrom I.O."/>
            <person name="Guillou S."/>
            <person name="Cros-Aarteil S."/>
            <person name="Calhoun S."/>
            <person name="Haridas S."/>
            <person name="Kuo A."/>
            <person name="Mondo S."/>
            <person name="Pangilinan J."/>
            <person name="Riley R."/>
            <person name="Labutti K."/>
            <person name="Andreopoulos B."/>
            <person name="Lipzen A."/>
            <person name="Chen C."/>
            <person name="Yanf M."/>
            <person name="Daum C."/>
            <person name="Ng V."/>
            <person name="Clum A."/>
            <person name="Ohm R."/>
            <person name="Martin F."/>
            <person name="Silar P."/>
            <person name="Natvig D."/>
            <person name="Lalanne C."/>
            <person name="Gautier V."/>
            <person name="Ament-Velasquez S.L."/>
            <person name="Kruys A."/>
            <person name="Hutchinson M.I."/>
            <person name="Powell A.J."/>
            <person name="Barry K."/>
            <person name="Miller A.N."/>
            <person name="Grigoriev I.V."/>
            <person name="Debuchy R."/>
            <person name="Gladieux P."/>
            <person name="Thoren M.H."/>
            <person name="Johannesson H."/>
        </authorList>
    </citation>
    <scope>NUCLEOTIDE SEQUENCE</scope>
    <source>
        <strain evidence="3">PSN293</strain>
    </source>
</reference>
<feature type="compositionally biased region" description="Low complexity" evidence="1">
    <location>
        <begin position="39"/>
        <end position="52"/>
    </location>
</feature>
<feature type="compositionally biased region" description="Polar residues" evidence="1">
    <location>
        <begin position="89"/>
        <end position="99"/>
    </location>
</feature>
<keyword evidence="2" id="KW-0812">Transmembrane</keyword>
<evidence type="ECO:0000313" key="4">
    <source>
        <dbReference type="Proteomes" id="UP001301769"/>
    </source>
</evidence>
<dbReference type="EMBL" id="MU858051">
    <property type="protein sequence ID" value="KAK4218688.1"/>
    <property type="molecule type" value="Genomic_DNA"/>
</dbReference>
<organism evidence="3 4">
    <name type="scientific">Rhypophila decipiens</name>
    <dbReference type="NCBI Taxonomy" id="261697"/>
    <lineage>
        <taxon>Eukaryota</taxon>
        <taxon>Fungi</taxon>
        <taxon>Dikarya</taxon>
        <taxon>Ascomycota</taxon>
        <taxon>Pezizomycotina</taxon>
        <taxon>Sordariomycetes</taxon>
        <taxon>Sordariomycetidae</taxon>
        <taxon>Sordariales</taxon>
        <taxon>Naviculisporaceae</taxon>
        <taxon>Rhypophila</taxon>
    </lineage>
</organism>
<sequence>MASSDSQPPSREWLSGGASEMAARSDTPSPQRRNDESWVEISSQPSSSSLSSIGDDIVTTGLRVRANHQSYPPRRRRSSQQTAMPASYFVNQPAVNAGTSSQEEYEETESEEDRVMTSSTEQVRPSINLTRQQTAYRTVIDNDTDSDDDVDENATALGRPTTSTTFRPQPNAFSHPPSHLTHRHSTGSAYPYRSSMPSRSHARPHRSPNFMSPAYQADNDAALRASLTTLLSCAAAARGLPKKDETRNGPSAPAGVVPSSQPMGLRLVPESELISESPPPPSSGVPGPAKIHQQTASNSSAPSPLSSPSSRDKELNVPTVERGKRVAATQSKAPRAIKKKRTSASGLTDSDTGSLISPTLLTWVVSAGVVVLVSVVGFGAGYVIGREVGRQEGAASLGLTGTASPANSASCGREIVRNTSTGTLRRFRWGSVGKSITA</sequence>
<protein>
    <submittedName>
        <fullName evidence="3">Uncharacterized protein</fullName>
    </submittedName>
</protein>
<feature type="compositionally biased region" description="Low complexity" evidence="1">
    <location>
        <begin position="297"/>
        <end position="309"/>
    </location>
</feature>
<dbReference type="Proteomes" id="UP001301769">
    <property type="component" value="Unassembled WGS sequence"/>
</dbReference>
<gene>
    <name evidence="3" type="ORF">QBC37DRAFT_176820</name>
</gene>
<feature type="compositionally biased region" description="Acidic residues" evidence="1">
    <location>
        <begin position="103"/>
        <end position="112"/>
    </location>
</feature>
<dbReference type="AlphaFoldDB" id="A0AAN6YG31"/>
<feature type="compositionally biased region" description="Polar residues" evidence="1">
    <location>
        <begin position="160"/>
        <end position="172"/>
    </location>
</feature>
<name>A0AAN6YG31_9PEZI</name>
<keyword evidence="2" id="KW-1133">Transmembrane helix</keyword>
<feature type="compositionally biased region" description="Low complexity" evidence="1">
    <location>
        <begin position="267"/>
        <end position="276"/>
    </location>
</feature>
<feature type="region of interest" description="Disordered" evidence="1">
    <location>
        <begin position="1"/>
        <end position="214"/>
    </location>
</feature>
<reference evidence="3" key="1">
    <citation type="journal article" date="2023" name="Mol. Phylogenet. Evol.">
        <title>Genome-scale phylogeny and comparative genomics of the fungal order Sordariales.</title>
        <authorList>
            <person name="Hensen N."/>
            <person name="Bonometti L."/>
            <person name="Westerberg I."/>
            <person name="Brannstrom I.O."/>
            <person name="Guillou S."/>
            <person name="Cros-Aarteil S."/>
            <person name="Calhoun S."/>
            <person name="Haridas S."/>
            <person name="Kuo A."/>
            <person name="Mondo S."/>
            <person name="Pangilinan J."/>
            <person name="Riley R."/>
            <person name="LaButti K."/>
            <person name="Andreopoulos B."/>
            <person name="Lipzen A."/>
            <person name="Chen C."/>
            <person name="Yan M."/>
            <person name="Daum C."/>
            <person name="Ng V."/>
            <person name="Clum A."/>
            <person name="Steindorff A."/>
            <person name="Ohm R.A."/>
            <person name="Martin F."/>
            <person name="Silar P."/>
            <person name="Natvig D.O."/>
            <person name="Lalanne C."/>
            <person name="Gautier V."/>
            <person name="Ament-Velasquez S.L."/>
            <person name="Kruys A."/>
            <person name="Hutchinson M.I."/>
            <person name="Powell A.J."/>
            <person name="Barry K."/>
            <person name="Miller A.N."/>
            <person name="Grigoriev I.V."/>
            <person name="Debuchy R."/>
            <person name="Gladieux P."/>
            <person name="Hiltunen Thoren M."/>
            <person name="Johannesson H."/>
        </authorList>
    </citation>
    <scope>NUCLEOTIDE SEQUENCE</scope>
    <source>
        <strain evidence="3">PSN293</strain>
    </source>
</reference>